<evidence type="ECO:0000313" key="5">
    <source>
        <dbReference type="EMBL" id="KAK4348708.1"/>
    </source>
</evidence>
<evidence type="ECO:0000256" key="3">
    <source>
        <dbReference type="SAM" id="MobiDB-lite"/>
    </source>
</evidence>
<dbReference type="GO" id="GO:0046856">
    <property type="term" value="P:phosphatidylinositol dephosphorylation"/>
    <property type="evidence" value="ECO:0007669"/>
    <property type="project" value="InterPro"/>
</dbReference>
<dbReference type="GO" id="GO:0004439">
    <property type="term" value="F:phosphatidylinositol-4,5-bisphosphate 5-phosphatase activity"/>
    <property type="evidence" value="ECO:0007669"/>
    <property type="project" value="TreeGrafter"/>
</dbReference>
<feature type="compositionally biased region" description="Basic and acidic residues" evidence="3">
    <location>
        <begin position="52"/>
        <end position="62"/>
    </location>
</feature>
<dbReference type="PANTHER" id="PTHR45666">
    <property type="entry name" value="TYPE IV INOSITOL POLYPHOSPHATE 5-PHOSPHATASE 9"/>
    <property type="match status" value="1"/>
</dbReference>
<dbReference type="InterPro" id="IPR000300">
    <property type="entry name" value="IPPc"/>
</dbReference>
<dbReference type="SMART" id="SM00128">
    <property type="entry name" value="IPPc"/>
    <property type="match status" value="1"/>
</dbReference>
<comment type="similarity">
    <text evidence="1">Belongs to the inositol polyphosphate 5-phosphatase family.</text>
</comment>
<dbReference type="Gene3D" id="3.60.10.10">
    <property type="entry name" value="Endonuclease/exonuclease/phosphatase"/>
    <property type="match status" value="2"/>
</dbReference>
<accession>A0AAE1RCJ5</accession>
<keyword evidence="6" id="KW-1185">Reference proteome</keyword>
<dbReference type="Pfam" id="PF22669">
    <property type="entry name" value="Exo_endo_phos2"/>
    <property type="match status" value="2"/>
</dbReference>
<dbReference type="AlphaFoldDB" id="A0AAE1RCJ5"/>
<dbReference type="EMBL" id="JAVYJV010000017">
    <property type="protein sequence ID" value="KAK4348708.1"/>
    <property type="molecule type" value="Genomic_DNA"/>
</dbReference>
<sequence>MRESSRQQHQTQLFWPRVMMRKWLHISAKDSDYSADPDSDSATGSDSDEEFCETRPNDEKDGQVGIDDALPRIRRRKSETFRQQYINTKEIRVCVGTWNVAGKFPSEDLELDSWLDVNEPADIYVIGFQEVIPLNAGNIFGAENSHPISVWEDIIRESLNKVSPVNKFKSFSDPPSPSRFKPFEDFPHIEEEIAFESDSGSEDEIVPINEESSDFVEINDEHVMEDDTNVKNGVAFLNNIWGLEPINEEFQRQFSSSKKLDRLNCFRPDEDEEEAGESNVQFAKKLTKSLSGTERIGLCWPERPLDLLGQHVSERPGSFKSMKSFKASRSFKAYSSFKLAVNDQNRTQSDATLLAELDLEALINRKRKPSYVRIVSKQMVGVFLSVWVRRGLRKHIQNLNVSTVGVGVMGFIGNKGSVSVSMSIYQTFFCFVCTHLTSGEKEADAVKRNTDVHEIHRRTHFNAFSLIGLPKSIHDHERIFWLGDLNYRINLPYDRTRELISKKDWRKLIEYDQLSKEFKKGRTFDGWSEGTLNFPPTYKYEVNSEKYCGEDPKAGRRNPAWCDRILSLGKGIRLVSYGRSELKFSDHRPVSATYMVEVEVFSPRKLQRALTFTDAEIAKEEIVTNMGIESGMSRFISNQDESYWMMFPRGQLKRLKDRLSTTREFS</sequence>
<dbReference type="PANTHER" id="PTHR45666:SF5">
    <property type="entry name" value="TYPE IV INOSITOL POLYPHOSPHATE 5-PHOSPHATASE 3"/>
    <property type="match status" value="1"/>
</dbReference>
<dbReference type="Proteomes" id="UP001291623">
    <property type="component" value="Unassembled WGS sequence"/>
</dbReference>
<organism evidence="5 6">
    <name type="scientific">Anisodus tanguticus</name>
    <dbReference type="NCBI Taxonomy" id="243964"/>
    <lineage>
        <taxon>Eukaryota</taxon>
        <taxon>Viridiplantae</taxon>
        <taxon>Streptophyta</taxon>
        <taxon>Embryophyta</taxon>
        <taxon>Tracheophyta</taxon>
        <taxon>Spermatophyta</taxon>
        <taxon>Magnoliopsida</taxon>
        <taxon>eudicotyledons</taxon>
        <taxon>Gunneridae</taxon>
        <taxon>Pentapetalae</taxon>
        <taxon>asterids</taxon>
        <taxon>lamiids</taxon>
        <taxon>Solanales</taxon>
        <taxon>Solanaceae</taxon>
        <taxon>Solanoideae</taxon>
        <taxon>Hyoscyameae</taxon>
        <taxon>Anisodus</taxon>
    </lineage>
</organism>
<evidence type="ECO:0000256" key="2">
    <source>
        <dbReference type="ARBA" id="ARBA00022801"/>
    </source>
</evidence>
<feature type="region of interest" description="Disordered" evidence="3">
    <location>
        <begin position="30"/>
        <end position="65"/>
    </location>
</feature>
<reference evidence="5" key="1">
    <citation type="submission" date="2023-12" db="EMBL/GenBank/DDBJ databases">
        <title>Genome assembly of Anisodus tanguticus.</title>
        <authorList>
            <person name="Wang Y.-J."/>
        </authorList>
    </citation>
    <scope>NUCLEOTIDE SEQUENCE</scope>
    <source>
        <strain evidence="5">KB-2021</strain>
        <tissue evidence="5">Leaf</tissue>
    </source>
</reference>
<dbReference type="FunFam" id="3.60.10.10:FF:000038">
    <property type="entry name" value="type IV inositol polyphosphate 5-phosphatase 3"/>
    <property type="match status" value="1"/>
</dbReference>
<protein>
    <recommendedName>
        <fullName evidence="4">Inositol polyphosphate-related phosphatase domain-containing protein</fullName>
    </recommendedName>
</protein>
<name>A0AAE1RCJ5_9SOLA</name>
<dbReference type="InterPro" id="IPR045849">
    <property type="entry name" value="IP5P_plant"/>
</dbReference>
<dbReference type="InterPro" id="IPR036691">
    <property type="entry name" value="Endo/exonu/phosph_ase_sf"/>
</dbReference>
<proteinExistence type="inferred from homology"/>
<comment type="caution">
    <text evidence="5">The sequence shown here is derived from an EMBL/GenBank/DDBJ whole genome shotgun (WGS) entry which is preliminary data.</text>
</comment>
<evidence type="ECO:0000256" key="1">
    <source>
        <dbReference type="ARBA" id="ARBA00010768"/>
    </source>
</evidence>
<keyword evidence="2" id="KW-0378">Hydrolase</keyword>
<dbReference type="SUPFAM" id="SSF56219">
    <property type="entry name" value="DNase I-like"/>
    <property type="match status" value="1"/>
</dbReference>
<evidence type="ECO:0000313" key="6">
    <source>
        <dbReference type="Proteomes" id="UP001291623"/>
    </source>
</evidence>
<evidence type="ECO:0000259" key="4">
    <source>
        <dbReference type="SMART" id="SM00128"/>
    </source>
</evidence>
<dbReference type="GO" id="GO:0004445">
    <property type="term" value="F:inositol-polyphosphate 5-phosphatase activity"/>
    <property type="evidence" value="ECO:0007669"/>
    <property type="project" value="InterPro"/>
</dbReference>
<feature type="domain" description="Inositol polyphosphate-related phosphatase" evidence="4">
    <location>
        <begin position="279"/>
        <end position="602"/>
    </location>
</feature>
<gene>
    <name evidence="5" type="ORF">RND71_031463</name>
</gene>
<dbReference type="GO" id="GO:0034485">
    <property type="term" value="F:phosphatidylinositol-3,4,5-trisphosphate 5-phosphatase activity"/>
    <property type="evidence" value="ECO:0007669"/>
    <property type="project" value="TreeGrafter"/>
</dbReference>